<evidence type="ECO:0000313" key="1">
    <source>
        <dbReference type="EMBL" id="TRX02526.1"/>
    </source>
</evidence>
<dbReference type="AlphaFoldDB" id="A0A553BBX1"/>
<evidence type="ECO:0000313" key="4">
    <source>
        <dbReference type="Proteomes" id="UP000318669"/>
    </source>
</evidence>
<evidence type="ECO:0000313" key="2">
    <source>
        <dbReference type="EMBL" id="TRX05739.1"/>
    </source>
</evidence>
<dbReference type="OrthoDB" id="8858565at2"/>
<organism evidence="2 4">
    <name type="scientific">Flavobacterium gawalongense</name>
    <dbReference type="NCBI Taxonomy" id="2594432"/>
    <lineage>
        <taxon>Bacteria</taxon>
        <taxon>Pseudomonadati</taxon>
        <taxon>Bacteroidota</taxon>
        <taxon>Flavobacteriia</taxon>
        <taxon>Flavobacteriales</taxon>
        <taxon>Flavobacteriaceae</taxon>
        <taxon>Flavobacterium</taxon>
    </lineage>
</organism>
<comment type="caution">
    <text evidence="2">The sequence shown here is derived from an EMBL/GenBank/DDBJ whole genome shotgun (WGS) entry which is preliminary data.</text>
</comment>
<sequence>MPWTRTDYPNSLKNLPQVVRNKAIEIANALFKKGNMEEGRIIATAISHAKTWANNRGLITKMFPKKLKNKK</sequence>
<keyword evidence="3" id="KW-1185">Reference proteome</keyword>
<protein>
    <submittedName>
        <fullName evidence="2">DUF2188 domain-containing protein</fullName>
    </submittedName>
</protein>
<dbReference type="Proteomes" id="UP000318528">
    <property type="component" value="Unassembled WGS sequence"/>
</dbReference>
<dbReference type="EMBL" id="VJZL01000042">
    <property type="protein sequence ID" value="TRX05739.1"/>
    <property type="molecule type" value="Genomic_DNA"/>
</dbReference>
<name>A0A553BBX1_9FLAO</name>
<accession>A0A553BBX1</accession>
<dbReference type="RefSeq" id="WP_143388755.1">
    <property type="nucleotide sequence ID" value="NZ_VJZL01000042.1"/>
</dbReference>
<evidence type="ECO:0000313" key="3">
    <source>
        <dbReference type="Proteomes" id="UP000318528"/>
    </source>
</evidence>
<gene>
    <name evidence="2" type="ORF">FNW11_15675</name>
    <name evidence="1" type="ORF">FNW12_16060</name>
</gene>
<proteinExistence type="predicted"/>
<dbReference type="EMBL" id="VJZN01000039">
    <property type="protein sequence ID" value="TRX02526.1"/>
    <property type="molecule type" value="Genomic_DNA"/>
</dbReference>
<dbReference type="Proteomes" id="UP000318669">
    <property type="component" value="Unassembled WGS sequence"/>
</dbReference>
<reference evidence="3 4" key="1">
    <citation type="submission" date="2019-07" db="EMBL/GenBank/DDBJ databases">
        <title>Novel species of Flavobacterium.</title>
        <authorList>
            <person name="Liu Q."/>
            <person name="Xin Y.-H."/>
        </authorList>
    </citation>
    <scope>NUCLEOTIDE SEQUENCE [LARGE SCALE GENOMIC DNA]</scope>
    <source>
        <strain evidence="1 3">GSP39</strain>
        <strain evidence="2 4">GSR22</strain>
    </source>
</reference>